<reference evidence="2 3" key="1">
    <citation type="submission" date="2018-09" db="EMBL/GenBank/DDBJ databases">
        <title>Phylogeny of the Shewanellaceae, and recommendation for two new genera, Pseudoshewanella and Parashewanella.</title>
        <authorList>
            <person name="Wang G."/>
        </authorList>
    </citation>
    <scope>NUCLEOTIDE SEQUENCE [LARGE SCALE GENOMIC DNA]</scope>
    <source>
        <strain evidence="2 3">KCTC 22492</strain>
    </source>
</reference>
<name>A0A3A6U464_9GAMM</name>
<proteinExistence type="predicted"/>
<dbReference type="Proteomes" id="UP000273022">
    <property type="component" value="Unassembled WGS sequence"/>
</dbReference>
<feature type="domain" description="SidE PDE" evidence="1">
    <location>
        <begin position="211"/>
        <end position="361"/>
    </location>
</feature>
<gene>
    <name evidence="2" type="ORF">D5R81_03285</name>
</gene>
<dbReference type="RefSeq" id="WP_121852226.1">
    <property type="nucleotide sequence ID" value="NZ_CP037952.1"/>
</dbReference>
<evidence type="ECO:0000313" key="3">
    <source>
        <dbReference type="Proteomes" id="UP000273022"/>
    </source>
</evidence>
<protein>
    <recommendedName>
        <fullName evidence="1">SidE PDE domain-containing protein</fullName>
    </recommendedName>
</protein>
<dbReference type="InterPro" id="IPR021014">
    <property type="entry name" value="SidE_PDE"/>
</dbReference>
<evidence type="ECO:0000313" key="2">
    <source>
        <dbReference type="EMBL" id="RJY18880.1"/>
    </source>
</evidence>
<dbReference type="Pfam" id="PF12252">
    <property type="entry name" value="SidE_PDE"/>
    <property type="match status" value="1"/>
</dbReference>
<dbReference type="OrthoDB" id="6188139at2"/>
<dbReference type="SUPFAM" id="SSF109604">
    <property type="entry name" value="HD-domain/PDEase-like"/>
    <property type="match status" value="1"/>
</dbReference>
<accession>A0A3A6U464</accession>
<comment type="caution">
    <text evidence="2">The sequence shown here is derived from an EMBL/GenBank/DDBJ whole genome shotgun (WGS) entry which is preliminary data.</text>
</comment>
<evidence type="ECO:0000259" key="1">
    <source>
        <dbReference type="Pfam" id="PF12252"/>
    </source>
</evidence>
<dbReference type="EMBL" id="QYYH01000013">
    <property type="protein sequence ID" value="RJY18880.1"/>
    <property type="molecule type" value="Genomic_DNA"/>
</dbReference>
<dbReference type="Gene3D" id="2.160.20.80">
    <property type="entry name" value="E3 ubiquitin-protein ligase SopA"/>
    <property type="match status" value="1"/>
</dbReference>
<sequence length="1633" mass="187657">MLPSSATKPSIDIEMQPMAQCNVGRIEDENVVKLSRYFQAEKLVDIEHEISSLSLIKNVSDLEQWLNQLPSIEGVSFQVIHEGYYSVQKPNPLSCFKVYLLINDEKKPWLIKSLNIHADCELNVVTKDSTKNGKIYSIQEITSDGKEYIEISSDIVRPASSGIVAKPQSVARSRVNTESQLILNGSFFEECQILMRRFLYQPVSGQNLSVGEIARPIHGAVHGARAAMWIPILIALRAEFGEQQAINYPRENIPLLMKAALLHDSGRKGEGKDTPVWEKKSGENCEDHLLAIGCSAELSANYKNAIIGKDDEYKVNKNFDAQLVHDADCLEIMRCSKKFYFNQLNTVKKYSSDKNKLKEIFKILDCIQCFIQAQEGKQGCDIDTSGLKFHHLKSCLNPLTSPPKQELEFADNVLHFQLKLLRETMPTLFGLLVQSTGGFSEDISKTVVTCKPLSSQHDVSEVINIESAKNTLLMGKLANVMGILVPDMRLYQDNGRYYLAGEKVDESNFRKKQFNEITKPELAKIYLVASVLGNPTAFIDKTDQCWVSKTGQVLLPDWEASGEYGFPSKMERKVGCFGSTVFELNGLLNPNSLSAEKLGVAIPPEFLHKTAELLKTIPEKEICKAAAQLLNLPIDELLLLIERFGPDKPYDLMRLKRVVMERIAYLGRVFPSACKLPLTPAEYGAIKASGVRGYSIPLDSDEIKNHQAKFYQYYDAQLQPKTACWLRLTPEATHQLAERLGLPIELQHPLNKINNTVEWLQDSPEMTNQIRCSILDTLEQIAWLKSECQRLFKSSRLPEVQEISIFLRQFEEIETILNDFLTCKNGDVLQIKPHINIIKVLPRIFPSRVLTAEFDPKTQFKSRDFRYYRAWENETKIAVEHDKFLSVNLELPINGEQSKSLAIQFFGDTAANSQALHGVVKLTVNGEKYEDVASLFKGLELIGVSDARQTKLSIQNQYLDSIAQCYGVELEEKFEHHENINRECWLQRRTGLTRELNWQENHAVMNGEWVFYRPETDSVKKAEGDSCMILHNYKLYRNFPQQTILNIFHSGENLLSRIERLRIGQLKFVSSTFPKSSSEGANFVFMKLCPHDESTKGMCCFKIKPSTLLRTDIIVFHYTATQCGVLNRHKESYKPSAVTFKGMTKFEHNETILPFINFEEVQALSESSMIDVNNHVLRDREQGHNTLPDQLVNWSDGRPLASFFEQLNFTGIKTLELKELDLTQKVLGNKLLQAELYKCKLTTAQFAATLFVQCSLIKCIFIDSELNKSVITVRNLKFEQCNFRGTDLRNLEFDNCTFVDCDFYETKMDIRTIQQSFFTFDKIDFCSSDDERSIHSVRLLQHTILLGESPDFREYAKAPKVNLFTRLTRALGVKSQFSSLRQYRYLKFVEADYSVEKIEMMERIGLFTDHEAWNSVVQRRVLNEIKTNPSYYPSKIIEKRLAYSFKIKFNLAPNTTECRAAKVILTNFKDFELIKLLRQVDSEKIELHHLKHMKLFPQGFLDLCALDILSKKEKFEYIMDYLCIYMEDKERSLQDFNERIDMFFKVIYAPQLSVKIAARLETLHFDSQLIYTFIFNVMRDEQSERLVGGDNRYKLIAMNYRETQKAKGERYKHLDTQFLDLCWEKYKSNLKHS</sequence>
<dbReference type="InterPro" id="IPR001646">
    <property type="entry name" value="5peptide_repeat"/>
</dbReference>
<dbReference type="Pfam" id="PF00805">
    <property type="entry name" value="Pentapeptide"/>
    <property type="match status" value="1"/>
</dbReference>
<organism evidence="2 3">
    <name type="scientific">Parashewanella spongiae</name>
    <dbReference type="NCBI Taxonomy" id="342950"/>
    <lineage>
        <taxon>Bacteria</taxon>
        <taxon>Pseudomonadati</taxon>
        <taxon>Pseudomonadota</taxon>
        <taxon>Gammaproteobacteria</taxon>
        <taxon>Alteromonadales</taxon>
        <taxon>Shewanellaceae</taxon>
        <taxon>Parashewanella</taxon>
    </lineage>
</organism>
<dbReference type="Gene3D" id="1.10.3210.10">
    <property type="entry name" value="Hypothetical protein af1432"/>
    <property type="match status" value="1"/>
</dbReference>
<keyword evidence="3" id="KW-1185">Reference proteome</keyword>
<dbReference type="SUPFAM" id="SSF141571">
    <property type="entry name" value="Pentapeptide repeat-like"/>
    <property type="match status" value="1"/>
</dbReference>